<dbReference type="AlphaFoldDB" id="A0AAX4KDP8"/>
<keyword evidence="2" id="KW-1185">Reference proteome</keyword>
<evidence type="ECO:0000313" key="2">
    <source>
        <dbReference type="Proteomes" id="UP001358614"/>
    </source>
</evidence>
<evidence type="ECO:0008006" key="3">
    <source>
        <dbReference type="Google" id="ProtNLM"/>
    </source>
</evidence>
<sequence length="192" mass="21130">MTIGNHSNFHNGTFKNRTEEWLKTSVTLSHPPTEFRCELCWGEQNALGEGSCEVMDQFSLLDSAAEDPHPIWKELIDKNGLEKVASFEISLTPAGIDWASSSLGRLEGSCDDGSLDVDLYEDSTFQGTGSDRVRSLNVAFVKGSAKPLESMGNEQPKLNDHLVEIFGVTNIPVKSSARINLQGRIFDDIVLI</sequence>
<organism evidence="1 2">
    <name type="scientific">Kwoniella europaea PYCC6329</name>
    <dbReference type="NCBI Taxonomy" id="1423913"/>
    <lineage>
        <taxon>Eukaryota</taxon>
        <taxon>Fungi</taxon>
        <taxon>Dikarya</taxon>
        <taxon>Basidiomycota</taxon>
        <taxon>Agaricomycotina</taxon>
        <taxon>Tremellomycetes</taxon>
        <taxon>Tremellales</taxon>
        <taxon>Cryptococcaceae</taxon>
        <taxon>Kwoniella</taxon>
    </lineage>
</organism>
<accession>A0AAX4KDP8</accession>
<dbReference type="Proteomes" id="UP001358614">
    <property type="component" value="Chromosome 1"/>
</dbReference>
<dbReference type="KEGG" id="ker:91101050"/>
<dbReference type="RefSeq" id="XP_066082146.1">
    <property type="nucleotide sequence ID" value="XM_066226049.1"/>
</dbReference>
<dbReference type="GeneID" id="91101050"/>
<reference evidence="1 2" key="1">
    <citation type="submission" date="2024-01" db="EMBL/GenBank/DDBJ databases">
        <title>Comparative genomics of Cryptococcus and Kwoniella reveals pathogenesis evolution and contrasting modes of karyotype evolution via chromosome fusion or intercentromeric recombination.</title>
        <authorList>
            <person name="Coelho M.A."/>
            <person name="David-Palma M."/>
            <person name="Shea T."/>
            <person name="Bowers K."/>
            <person name="McGinley-Smith S."/>
            <person name="Mohammad A.W."/>
            <person name="Gnirke A."/>
            <person name="Yurkov A.M."/>
            <person name="Nowrousian M."/>
            <person name="Sun S."/>
            <person name="Cuomo C.A."/>
            <person name="Heitman J."/>
        </authorList>
    </citation>
    <scope>NUCLEOTIDE SEQUENCE [LARGE SCALE GENOMIC DNA]</scope>
    <source>
        <strain evidence="1 2">PYCC6329</strain>
    </source>
</reference>
<name>A0AAX4KDP8_9TREE</name>
<gene>
    <name evidence="1" type="ORF">V865_002246</name>
</gene>
<evidence type="ECO:0000313" key="1">
    <source>
        <dbReference type="EMBL" id="WWD04179.1"/>
    </source>
</evidence>
<dbReference type="EMBL" id="CP144089">
    <property type="protein sequence ID" value="WWD04179.1"/>
    <property type="molecule type" value="Genomic_DNA"/>
</dbReference>
<proteinExistence type="predicted"/>
<protein>
    <recommendedName>
        <fullName evidence="3">NADH:ubiquinone oxidoreductase intermediate-associated protein 30 domain-containing protein</fullName>
    </recommendedName>
</protein>